<dbReference type="InterPro" id="IPR011029">
    <property type="entry name" value="DEATH-like_dom_sf"/>
</dbReference>
<evidence type="ECO:0000256" key="2">
    <source>
        <dbReference type="ARBA" id="ARBA00022490"/>
    </source>
</evidence>
<keyword evidence="6" id="KW-1185">Reference proteome</keyword>
<protein>
    <submittedName>
        <fullName evidence="7">NACHT, LRR and PYD domains-containing protein 1a-like isoform X1</fullName>
    </submittedName>
</protein>
<dbReference type="RefSeq" id="XP_035889103.1">
    <property type="nucleotide sequence ID" value="XM_036033210.1"/>
</dbReference>
<keyword evidence="4" id="KW-0391">Immunity</keyword>
<proteinExistence type="predicted"/>
<accession>A0A7E6ECK0</accession>
<keyword evidence="3" id="KW-0399">Innate immunity</keyword>
<gene>
    <name evidence="7" type="primary">LOC118502112</name>
</gene>
<dbReference type="GO" id="GO:0061702">
    <property type="term" value="C:canonical inflammasome complex"/>
    <property type="evidence" value="ECO:0007669"/>
    <property type="project" value="TreeGrafter"/>
</dbReference>
<evidence type="ECO:0000256" key="3">
    <source>
        <dbReference type="ARBA" id="ARBA00022588"/>
    </source>
</evidence>
<reference evidence="7" key="1">
    <citation type="submission" date="2025-08" db="UniProtKB">
        <authorList>
            <consortium name="RefSeq"/>
        </authorList>
    </citation>
    <scope>IDENTIFICATION</scope>
    <source>
        <tissue evidence="7">Muscle</tissue>
    </source>
</reference>
<dbReference type="Pfam" id="PF23679">
    <property type="entry name" value="UPA-FIIND"/>
    <property type="match status" value="1"/>
</dbReference>
<dbReference type="InterPro" id="IPR025307">
    <property type="entry name" value="FIIND_dom"/>
</dbReference>
<feature type="domain" description="FIIND" evidence="5">
    <location>
        <begin position="1"/>
        <end position="77"/>
    </location>
</feature>
<dbReference type="PANTHER" id="PTHR46985">
    <property type="entry name" value="NACHT, LRR AND PYD DOMAINS-CONTAINING PROTEIN 1"/>
    <property type="match status" value="1"/>
</dbReference>
<keyword evidence="2" id="KW-0963">Cytoplasm</keyword>
<evidence type="ECO:0000256" key="1">
    <source>
        <dbReference type="ARBA" id="ARBA00004514"/>
    </source>
</evidence>
<dbReference type="GeneID" id="118502112"/>
<evidence type="ECO:0000256" key="4">
    <source>
        <dbReference type="ARBA" id="ARBA00022859"/>
    </source>
</evidence>
<dbReference type="GO" id="GO:0045087">
    <property type="term" value="P:innate immune response"/>
    <property type="evidence" value="ECO:0007669"/>
    <property type="project" value="UniProtKB-KW"/>
</dbReference>
<dbReference type="Gene3D" id="1.10.533.10">
    <property type="entry name" value="Death Domain, Fas"/>
    <property type="match status" value="1"/>
</dbReference>
<dbReference type="InParanoid" id="A0A7E6ECK0"/>
<dbReference type="PANTHER" id="PTHR46985:SF3">
    <property type="entry name" value="NACHT, LRR AND PYD DOMAINS-CONTAINING PROTEIN 1"/>
    <property type="match status" value="1"/>
</dbReference>
<dbReference type="AlphaFoldDB" id="A0A7E6ECK0"/>
<dbReference type="InterPro" id="IPR051249">
    <property type="entry name" value="NLRP_Inflammasome"/>
</dbReference>
<organism evidence="6 7">
    <name type="scientific">Phyllostomus discolor</name>
    <name type="common">pale spear-nosed bat</name>
    <dbReference type="NCBI Taxonomy" id="89673"/>
    <lineage>
        <taxon>Eukaryota</taxon>
        <taxon>Metazoa</taxon>
        <taxon>Chordata</taxon>
        <taxon>Craniata</taxon>
        <taxon>Vertebrata</taxon>
        <taxon>Euteleostomi</taxon>
        <taxon>Mammalia</taxon>
        <taxon>Eutheria</taxon>
        <taxon>Laurasiatheria</taxon>
        <taxon>Chiroptera</taxon>
        <taxon>Yangochiroptera</taxon>
        <taxon>Phyllostomidae</taxon>
        <taxon>Phyllostominae</taxon>
        <taxon>Phyllostomus</taxon>
    </lineage>
</organism>
<dbReference type="KEGG" id="pdic:118502112"/>
<evidence type="ECO:0000313" key="6">
    <source>
        <dbReference type="Proteomes" id="UP000504628"/>
    </source>
</evidence>
<name>A0A7E6ECK0_9CHIR</name>
<evidence type="ECO:0000259" key="5">
    <source>
        <dbReference type="PROSITE" id="PS51830"/>
    </source>
</evidence>
<evidence type="ECO:0000313" key="7">
    <source>
        <dbReference type="RefSeq" id="XP_035889103.1"/>
    </source>
</evidence>
<dbReference type="PROSITE" id="PS51830">
    <property type="entry name" value="FIIND"/>
    <property type="match status" value="1"/>
</dbReference>
<dbReference type="OrthoDB" id="428577at2759"/>
<dbReference type="Proteomes" id="UP000504628">
    <property type="component" value="Chromosome 8"/>
</dbReference>
<sequence length="118" mass="13196">MGSRYTVSGSQEMVIIPQELELSYQSPGNAQLFSELHVGHLRSKISLYLRQKEGGTPVWEALLKSGDLRPEATLVPAHHTGAPAQLHFVDWHREQLVAQVTSVDQVLDKLYGQVLNHE</sequence>
<comment type="subcellular location">
    <subcellularLocation>
        <location evidence="1">Cytoplasm</location>
        <location evidence="1">Cytosol</location>
    </subcellularLocation>
</comment>